<reference evidence="2" key="1">
    <citation type="submission" date="2023-06" db="EMBL/GenBank/DDBJ databases">
        <authorList>
            <consortium name="Lawrence Berkeley National Laboratory"/>
            <person name="Ahrendt S."/>
            <person name="Sahu N."/>
            <person name="Indic B."/>
            <person name="Wong-Bajracharya J."/>
            <person name="Merenyi Z."/>
            <person name="Ke H.-M."/>
            <person name="Monk M."/>
            <person name="Kocsube S."/>
            <person name="Drula E."/>
            <person name="Lipzen A."/>
            <person name="Balint B."/>
            <person name="Henrissat B."/>
            <person name="Andreopoulos B."/>
            <person name="Martin F.M."/>
            <person name="Harder C.B."/>
            <person name="Rigling D."/>
            <person name="Ford K.L."/>
            <person name="Foster G.D."/>
            <person name="Pangilinan J."/>
            <person name="Papanicolaou A."/>
            <person name="Barry K."/>
            <person name="LaButti K."/>
            <person name="Viragh M."/>
            <person name="Koriabine M."/>
            <person name="Yan M."/>
            <person name="Riley R."/>
            <person name="Champramary S."/>
            <person name="Plett K.L."/>
            <person name="Tsai I.J."/>
            <person name="Slot J."/>
            <person name="Sipos G."/>
            <person name="Plett J."/>
            <person name="Nagy L.G."/>
            <person name="Grigoriev I.V."/>
        </authorList>
    </citation>
    <scope>NUCLEOTIDE SEQUENCE</scope>
    <source>
        <strain evidence="2">HWK02</strain>
    </source>
</reference>
<dbReference type="Gene3D" id="1.10.510.10">
    <property type="entry name" value="Transferase(Phosphotransferase) domain 1"/>
    <property type="match status" value="1"/>
</dbReference>
<dbReference type="InterPro" id="IPR011009">
    <property type="entry name" value="Kinase-like_dom_sf"/>
</dbReference>
<proteinExistence type="predicted"/>
<evidence type="ECO:0000313" key="3">
    <source>
        <dbReference type="Proteomes" id="UP001175228"/>
    </source>
</evidence>
<dbReference type="GO" id="GO:0005524">
    <property type="term" value="F:ATP binding"/>
    <property type="evidence" value="ECO:0007669"/>
    <property type="project" value="InterPro"/>
</dbReference>
<gene>
    <name evidence="2" type="ORF">EDD18DRAFT_1206282</name>
</gene>
<dbReference type="Pfam" id="PF17667">
    <property type="entry name" value="Pkinase_fungal"/>
    <property type="match status" value="1"/>
</dbReference>
<sequence length="92" mass="10548">MHYAQVFVDILQCHKWLYDHPKILHQDISMANIMYRTDDEGTVFGVLNDFDLSTLIPIEVVTPSLGWVRHHTWLSTPSRSGKVLAPVFIATI</sequence>
<feature type="domain" description="Protein kinase" evidence="1">
    <location>
        <begin position="1"/>
        <end position="92"/>
    </location>
</feature>
<dbReference type="AlphaFoldDB" id="A0AA39P9I0"/>
<dbReference type="PROSITE" id="PS50011">
    <property type="entry name" value="PROTEIN_KINASE_DOM"/>
    <property type="match status" value="1"/>
</dbReference>
<evidence type="ECO:0000313" key="2">
    <source>
        <dbReference type="EMBL" id="KAK0479919.1"/>
    </source>
</evidence>
<name>A0AA39P9I0_9AGAR</name>
<organism evidence="2 3">
    <name type="scientific">Armillaria luteobubalina</name>
    <dbReference type="NCBI Taxonomy" id="153913"/>
    <lineage>
        <taxon>Eukaryota</taxon>
        <taxon>Fungi</taxon>
        <taxon>Dikarya</taxon>
        <taxon>Basidiomycota</taxon>
        <taxon>Agaricomycotina</taxon>
        <taxon>Agaricomycetes</taxon>
        <taxon>Agaricomycetidae</taxon>
        <taxon>Agaricales</taxon>
        <taxon>Marasmiineae</taxon>
        <taxon>Physalacriaceae</taxon>
        <taxon>Armillaria</taxon>
    </lineage>
</organism>
<keyword evidence="3" id="KW-1185">Reference proteome</keyword>
<accession>A0AA39P9I0</accession>
<comment type="caution">
    <text evidence="2">The sequence shown here is derived from an EMBL/GenBank/DDBJ whole genome shotgun (WGS) entry which is preliminary data.</text>
</comment>
<dbReference type="InterPro" id="IPR008266">
    <property type="entry name" value="Tyr_kinase_AS"/>
</dbReference>
<evidence type="ECO:0000259" key="1">
    <source>
        <dbReference type="PROSITE" id="PS50011"/>
    </source>
</evidence>
<dbReference type="Proteomes" id="UP001175228">
    <property type="component" value="Unassembled WGS sequence"/>
</dbReference>
<dbReference type="GO" id="GO:0004672">
    <property type="term" value="F:protein kinase activity"/>
    <property type="evidence" value="ECO:0007669"/>
    <property type="project" value="InterPro"/>
</dbReference>
<dbReference type="InterPro" id="IPR000719">
    <property type="entry name" value="Prot_kinase_dom"/>
</dbReference>
<dbReference type="SUPFAM" id="SSF56112">
    <property type="entry name" value="Protein kinase-like (PK-like)"/>
    <property type="match status" value="1"/>
</dbReference>
<dbReference type="InterPro" id="IPR040976">
    <property type="entry name" value="Pkinase_fungal"/>
</dbReference>
<protein>
    <recommendedName>
        <fullName evidence="1">Protein kinase domain-containing protein</fullName>
    </recommendedName>
</protein>
<dbReference type="PROSITE" id="PS00109">
    <property type="entry name" value="PROTEIN_KINASE_TYR"/>
    <property type="match status" value="1"/>
</dbReference>
<dbReference type="EMBL" id="JAUEPU010000084">
    <property type="protein sequence ID" value="KAK0479919.1"/>
    <property type="molecule type" value="Genomic_DNA"/>
</dbReference>